<evidence type="ECO:0000313" key="9">
    <source>
        <dbReference type="EMBL" id="KAF9698014.1"/>
    </source>
</evidence>
<dbReference type="GO" id="GO:0005315">
    <property type="term" value="F:phosphate transmembrane transporter activity"/>
    <property type="evidence" value="ECO:0007669"/>
    <property type="project" value="InterPro"/>
</dbReference>
<reference evidence="9" key="2">
    <citation type="submission" date="2020-09" db="EMBL/GenBank/DDBJ databases">
        <title>Reference genome assembly for Australian Ascochyta lentis isolate Al4.</title>
        <authorList>
            <person name="Lee R.C."/>
            <person name="Farfan-Caceres L.M."/>
            <person name="Debler J.W."/>
            <person name="Williams A.H."/>
            <person name="Henares B.M."/>
        </authorList>
    </citation>
    <scope>NUCLEOTIDE SEQUENCE</scope>
    <source>
        <strain evidence="9">Al4</strain>
    </source>
</reference>
<proteinExistence type="inferred from homology"/>
<reference evidence="9" key="1">
    <citation type="submission" date="2018-12" db="EMBL/GenBank/DDBJ databases">
        <authorList>
            <person name="Syme R.A."/>
            <person name="Farfan-Caceres L."/>
            <person name="Lichtenzveig J."/>
        </authorList>
    </citation>
    <scope>NUCLEOTIDE SEQUENCE</scope>
    <source>
        <strain evidence="9">Al4</strain>
    </source>
</reference>
<dbReference type="Pfam" id="PF01384">
    <property type="entry name" value="PHO4"/>
    <property type="match status" value="1"/>
</dbReference>
<comment type="function">
    <text evidence="7">Sodium-phosphate symporter.</text>
</comment>
<comment type="similarity">
    <text evidence="7">Belongs to the inorganic phosphate transporter (PiT) (TC 2.A.20) family.</text>
</comment>
<dbReference type="InterPro" id="IPR001204">
    <property type="entry name" value="Phos_transporter"/>
</dbReference>
<evidence type="ECO:0000256" key="2">
    <source>
        <dbReference type="ARBA" id="ARBA00022448"/>
    </source>
</evidence>
<dbReference type="GO" id="GO:0035435">
    <property type="term" value="P:phosphate ion transmembrane transport"/>
    <property type="evidence" value="ECO:0007669"/>
    <property type="project" value="TreeGrafter"/>
</dbReference>
<dbReference type="EMBL" id="RZGK01000007">
    <property type="protein sequence ID" value="KAF9698014.1"/>
    <property type="molecule type" value="Genomic_DNA"/>
</dbReference>
<sequence>MAPALQKYNWILAITTIAFIFSSASNGANDVANSYATSVAARTLKMWQAGILACFTEFLGAVALGSRVTSTIKSGIFGLSKFQPIPPTFMLVMGCAEVGSATFLTIATLYGMPVSTTQTVVGALAGAGIAAQTPLKWAWASGSLSQIAASWAIAPLIAAGFSAALFLTVKYLVLERKDPLKWGLRLIPWYLAFTAAVLTLFIIDELPNGESLEEMGPGKGTGIVLGVFFGILAVGYIFFVPYFHRRLVKNDARMRSWHIPLGPLLYREDPPIYWPGKGDYVVTDYYAKSSEDTPTNDLEKVHMKDPASSKMATVDDRVGNSNSDVVSTSIDTNNGIDDGPTERTPRGLSMPNPRGDALAHVIPKKPEPEERWLEPVRHLPFYSPKKIANWTKFILLQGVTRDVVTQKDLGAVHARAIVYDNRTEHLWTYAQIASAMMMSIAHGSNDVANAVGPWVASYNTYTSGEVTSKADTPIWILIIAGLLLGLGFWIYGYNVMRSLGNKITQVSPTRGFSMELGAAITVLLASKLALPVSTTQCLTGATIGVALCNYDIRAVNWKQVAFIFSSWFITLPSAGLISGLLMAMALNTPHF</sequence>
<accession>A0A8H7J525</accession>
<feature type="transmembrane region" description="Helical" evidence="7">
    <location>
        <begin position="474"/>
        <end position="492"/>
    </location>
</feature>
<dbReference type="OrthoDB" id="260807at2759"/>
<comment type="caution">
    <text evidence="9">The sequence shown here is derived from an EMBL/GenBank/DDBJ whole genome shotgun (WGS) entry which is preliminary data.</text>
</comment>
<protein>
    <recommendedName>
        <fullName evidence="7">Phosphate transporter</fullName>
    </recommendedName>
</protein>
<feature type="transmembrane region" description="Helical" evidence="7">
    <location>
        <begin position="560"/>
        <end position="586"/>
    </location>
</feature>
<keyword evidence="6 7" id="KW-0472">Membrane</keyword>
<feature type="region of interest" description="Disordered" evidence="8">
    <location>
        <begin position="305"/>
        <end position="353"/>
    </location>
</feature>
<dbReference type="PANTHER" id="PTHR11101:SF55">
    <property type="entry name" value="PHOSPHATE TRANSPORTER"/>
    <property type="match status" value="1"/>
</dbReference>
<dbReference type="Proteomes" id="UP000651452">
    <property type="component" value="Unassembled WGS sequence"/>
</dbReference>
<evidence type="ECO:0000256" key="3">
    <source>
        <dbReference type="ARBA" id="ARBA00022592"/>
    </source>
</evidence>
<keyword evidence="2 7" id="KW-0813">Transport</keyword>
<feature type="transmembrane region" description="Helical" evidence="7">
    <location>
        <begin position="186"/>
        <end position="203"/>
    </location>
</feature>
<keyword evidence="5 7" id="KW-1133">Transmembrane helix</keyword>
<dbReference type="AlphaFoldDB" id="A0A8H7J525"/>
<gene>
    <name evidence="9" type="ORF">EKO04_004211</name>
</gene>
<feature type="transmembrane region" description="Helical" evidence="7">
    <location>
        <begin position="223"/>
        <end position="244"/>
    </location>
</feature>
<feature type="transmembrane region" description="Helical" evidence="7">
    <location>
        <begin position="89"/>
        <end position="110"/>
    </location>
</feature>
<dbReference type="PANTHER" id="PTHR11101">
    <property type="entry name" value="PHOSPHATE TRANSPORTER"/>
    <property type="match status" value="1"/>
</dbReference>
<evidence type="ECO:0000256" key="7">
    <source>
        <dbReference type="RuleBase" id="RU363058"/>
    </source>
</evidence>
<evidence type="ECO:0000256" key="8">
    <source>
        <dbReference type="SAM" id="MobiDB-lite"/>
    </source>
</evidence>
<keyword evidence="3 7" id="KW-0592">Phosphate transport</keyword>
<organism evidence="9 10">
    <name type="scientific">Ascochyta lentis</name>
    <dbReference type="NCBI Taxonomy" id="205686"/>
    <lineage>
        <taxon>Eukaryota</taxon>
        <taxon>Fungi</taxon>
        <taxon>Dikarya</taxon>
        <taxon>Ascomycota</taxon>
        <taxon>Pezizomycotina</taxon>
        <taxon>Dothideomycetes</taxon>
        <taxon>Pleosporomycetidae</taxon>
        <taxon>Pleosporales</taxon>
        <taxon>Pleosporineae</taxon>
        <taxon>Didymellaceae</taxon>
        <taxon>Ascochyta</taxon>
    </lineage>
</organism>
<comment type="subcellular location">
    <subcellularLocation>
        <location evidence="1 7">Membrane</location>
        <topology evidence="1 7">Multi-pass membrane protein</topology>
    </subcellularLocation>
</comment>
<dbReference type="GO" id="GO:0016020">
    <property type="term" value="C:membrane"/>
    <property type="evidence" value="ECO:0007669"/>
    <property type="project" value="UniProtKB-SubCell"/>
</dbReference>
<name>A0A8H7J525_9PLEO</name>
<evidence type="ECO:0000256" key="5">
    <source>
        <dbReference type="ARBA" id="ARBA00022989"/>
    </source>
</evidence>
<evidence type="ECO:0000256" key="4">
    <source>
        <dbReference type="ARBA" id="ARBA00022692"/>
    </source>
</evidence>
<evidence type="ECO:0000256" key="6">
    <source>
        <dbReference type="ARBA" id="ARBA00023136"/>
    </source>
</evidence>
<evidence type="ECO:0000256" key="1">
    <source>
        <dbReference type="ARBA" id="ARBA00004141"/>
    </source>
</evidence>
<feature type="transmembrane region" description="Helical" evidence="7">
    <location>
        <begin position="151"/>
        <end position="174"/>
    </location>
</feature>
<feature type="compositionally biased region" description="Polar residues" evidence="8">
    <location>
        <begin position="319"/>
        <end position="335"/>
    </location>
</feature>
<evidence type="ECO:0000313" key="10">
    <source>
        <dbReference type="Proteomes" id="UP000651452"/>
    </source>
</evidence>
<feature type="compositionally biased region" description="Basic and acidic residues" evidence="8">
    <location>
        <begin position="305"/>
        <end position="318"/>
    </location>
</feature>
<keyword evidence="4 7" id="KW-0812">Transmembrane</keyword>
<feature type="transmembrane region" description="Helical" evidence="7">
    <location>
        <begin position="46"/>
        <end position="68"/>
    </location>
</feature>
<keyword evidence="10" id="KW-1185">Reference proteome</keyword>